<evidence type="ECO:0000256" key="3">
    <source>
        <dbReference type="SAM" id="MobiDB-lite"/>
    </source>
</evidence>
<dbReference type="InterPro" id="IPR016024">
    <property type="entry name" value="ARM-type_fold"/>
</dbReference>
<comment type="function">
    <text evidence="2">Catalyzes the hydroxylation of the N(6)-(4-aminobutyl)-L-lysine intermediate produced by deoxyhypusine synthase/DHPS on a critical lysine of the eukaryotic translation initiation factor 5A/eIF-5A. This is the second step of the post-translational modification of that lysine into an unusual amino acid residue named hypusine. Hypusination is unique to mature eIF-5A factor and is essential for its function.</text>
</comment>
<dbReference type="RefSeq" id="WP_010035703.1">
    <property type="nucleotide sequence ID" value="NZ_CP025958.1"/>
</dbReference>
<reference evidence="5 6" key="1">
    <citation type="submission" date="2018-01" db="EMBL/GenBank/DDBJ databases">
        <title>G. obscuriglobus.</title>
        <authorList>
            <person name="Franke J."/>
            <person name="Blomberg W."/>
            <person name="Selmecki A."/>
        </authorList>
    </citation>
    <scope>NUCLEOTIDE SEQUENCE [LARGE SCALE GENOMIC DNA]</scope>
    <source>
        <strain evidence="5 6">DSM 5831</strain>
    </source>
</reference>
<dbReference type="GO" id="GO:0016491">
    <property type="term" value="F:oxidoreductase activity"/>
    <property type="evidence" value="ECO:0007669"/>
    <property type="project" value="TreeGrafter"/>
</dbReference>
<keyword evidence="4" id="KW-0472">Membrane</keyword>
<evidence type="ECO:0000256" key="4">
    <source>
        <dbReference type="SAM" id="Phobius"/>
    </source>
</evidence>
<feature type="region of interest" description="Disordered" evidence="3">
    <location>
        <begin position="1002"/>
        <end position="1021"/>
    </location>
</feature>
<keyword evidence="4" id="KW-0812">Transmembrane</keyword>
<evidence type="ECO:0000256" key="2">
    <source>
        <dbReference type="ARBA" id="ARBA00045876"/>
    </source>
</evidence>
<organism evidence="5 6">
    <name type="scientific">Gemmata obscuriglobus</name>
    <dbReference type="NCBI Taxonomy" id="114"/>
    <lineage>
        <taxon>Bacteria</taxon>
        <taxon>Pseudomonadati</taxon>
        <taxon>Planctomycetota</taxon>
        <taxon>Planctomycetia</taxon>
        <taxon>Gemmatales</taxon>
        <taxon>Gemmataceae</taxon>
        <taxon>Gemmata</taxon>
    </lineage>
</organism>
<dbReference type="Pfam" id="PF13646">
    <property type="entry name" value="HEAT_2"/>
    <property type="match status" value="6"/>
</dbReference>
<dbReference type="Pfam" id="PF02985">
    <property type="entry name" value="HEAT"/>
    <property type="match status" value="2"/>
</dbReference>
<dbReference type="PANTHER" id="PTHR12697">
    <property type="entry name" value="PBS LYASE HEAT-LIKE PROTEIN"/>
    <property type="match status" value="1"/>
</dbReference>
<dbReference type="InterPro" id="IPR004155">
    <property type="entry name" value="PBS_lyase_HEAT"/>
</dbReference>
<feature type="transmembrane region" description="Helical" evidence="4">
    <location>
        <begin position="92"/>
        <end position="115"/>
    </location>
</feature>
<dbReference type="SUPFAM" id="SSF48371">
    <property type="entry name" value="ARM repeat"/>
    <property type="match status" value="2"/>
</dbReference>
<protein>
    <recommendedName>
        <fullName evidence="7">HEAT repeat domain-containing protein</fullName>
    </recommendedName>
</protein>
<keyword evidence="1" id="KW-0677">Repeat</keyword>
<evidence type="ECO:0000313" key="6">
    <source>
        <dbReference type="Proteomes" id="UP000245802"/>
    </source>
</evidence>
<dbReference type="AlphaFoldDB" id="A0A2Z3GR58"/>
<dbReference type="InterPro" id="IPR011989">
    <property type="entry name" value="ARM-like"/>
</dbReference>
<evidence type="ECO:0000313" key="5">
    <source>
        <dbReference type="EMBL" id="AWM36829.1"/>
    </source>
</evidence>
<dbReference type="InterPro" id="IPR000357">
    <property type="entry name" value="HEAT"/>
</dbReference>
<feature type="transmembrane region" description="Helical" evidence="4">
    <location>
        <begin position="149"/>
        <end position="168"/>
    </location>
</feature>
<name>A0A2Z3GR58_9BACT</name>
<feature type="transmembrane region" description="Helical" evidence="4">
    <location>
        <begin position="63"/>
        <end position="86"/>
    </location>
</feature>
<gene>
    <name evidence="5" type="ORF">C1280_07230</name>
</gene>
<keyword evidence="4" id="KW-1133">Transmembrane helix</keyword>
<dbReference type="SMART" id="SM00567">
    <property type="entry name" value="EZ_HEAT"/>
    <property type="match status" value="14"/>
</dbReference>
<dbReference type="Proteomes" id="UP000245802">
    <property type="component" value="Chromosome"/>
</dbReference>
<dbReference type="Gene3D" id="1.25.10.10">
    <property type="entry name" value="Leucine-rich Repeat Variant"/>
    <property type="match status" value="7"/>
</dbReference>
<keyword evidence="6" id="KW-1185">Reference proteome</keyword>
<dbReference type="PROSITE" id="PS50077">
    <property type="entry name" value="HEAT_REPEAT"/>
    <property type="match status" value="1"/>
</dbReference>
<dbReference type="InterPro" id="IPR021133">
    <property type="entry name" value="HEAT_type_2"/>
</dbReference>
<dbReference type="KEGG" id="gog:C1280_07230"/>
<feature type="transmembrane region" description="Helical" evidence="4">
    <location>
        <begin position="16"/>
        <end position="42"/>
    </location>
</feature>
<dbReference type="PANTHER" id="PTHR12697:SF5">
    <property type="entry name" value="DEOXYHYPUSINE HYDROXYLASE"/>
    <property type="match status" value="1"/>
</dbReference>
<evidence type="ECO:0008006" key="7">
    <source>
        <dbReference type="Google" id="ProtNLM"/>
    </source>
</evidence>
<dbReference type="EMBL" id="CP025958">
    <property type="protein sequence ID" value="AWM36829.1"/>
    <property type="molecule type" value="Genomic_DNA"/>
</dbReference>
<evidence type="ECO:0000256" key="1">
    <source>
        <dbReference type="ARBA" id="ARBA00022737"/>
    </source>
</evidence>
<proteinExistence type="predicted"/>
<sequence>MDPHWLVKLDQTVSSYSILATLLVLALVAGGLFQIGLIGWVLDRFGRVTRWAVARGFRVWERWLSWASWGVYLVVTLGLIVGGGVTATTAPVVTLLCAGALLTMGVATCLAYMFIDVERYEIERGRKAVHNPTKGQELASNVARYGHRVGVPLMGVAAAGVIGGFVLLNQGTYETVGRNWYVIEGDTHPGFVDFFTYAIINLVRLVDVLNLADSKQLVHTAFVRSAAPPTALLLAAFKSFFTLILLQQVFASVRQGRLMSETIADFWSPHEPIHDRARNALPQFGAAAIGPVLVSLRGLTALTKEQRDQLPLVLAAIGPSTVPMLVRHLSDAHEHVRVVAAAALGHLRARDAVADVAALLGDPSGMARLSAAEALGSIAEGGVKAERVRRVRRPRRANTRWPFLNRAQETGQELDPTGFAVENLRRALGDELAAVRGAVAASLGRAGAPAVHAAKELAALLTDTDETVRCRAAEALGAVGAAPELLAPALDDPAGPVRAAAALGLKALGRRAAPVVPRLIELLQDREDSVREAAAEAVRAVGPLDDGATTQLATGLSSPDTTIRAQAAEALGAVDASAEHAAPPLIEALADGNDMVRAKAAEALGKLGAEAAEVAVPHLVKALRDRDSWVSALAAEALGEMGVGQGVVPGLIRALGHVNPQVRANAAEALGKLGSSAGMARAALEKAAADEDGAVRARAVRGLGTLGSPTIGTARLVREAFKDTDPLVRTGAAAAAAAWDQPPEDLLADLLPLLRDPNDQVKVQVCETLSKWVQGTDAVVNGLCEALTADDSDWVQAAASQALARLGPAAVKAGAALLRAARTGEAGVREQAMRALAMIQPPEAVEAFTSGMSDPEVPVRLVASAGWIRVSEVPESAASALVEALHDPETQVRANAAHALARLAELPSGAVLPLRECLTDPNDGLRLNAALALRLAPAAERSDLMLDLLDDPNVRVRMVAAGAVLEADSANARAAAVVHAAADDPSPRVRQAVEELLPLIHTESTSPEPAADQPHGLIPVL</sequence>
<dbReference type="OrthoDB" id="241136at2"/>
<accession>A0A2Z3GR58</accession>